<dbReference type="HOGENOM" id="CLU_3339201_0_0_9"/>
<dbReference type="EMBL" id="CP002902">
    <property type="protein sequence ID" value="AEJ42286.1"/>
    <property type="molecule type" value="Genomic_DNA"/>
</dbReference>
<dbReference type="KEGG" id="aad:TC41_0318"/>
<proteinExistence type="predicted"/>
<sequence>MAGMLVGACAITDGIGFFRCDSGETFAFVTAGLKLTQ</sequence>
<organism evidence="1 2">
    <name type="scientific">Alicyclobacillus acidocaldarius (strain Tc-4-1)</name>
    <name type="common">Bacillus acidocaldarius</name>
    <dbReference type="NCBI Taxonomy" id="1048834"/>
    <lineage>
        <taxon>Bacteria</taxon>
        <taxon>Bacillati</taxon>
        <taxon>Bacillota</taxon>
        <taxon>Bacilli</taxon>
        <taxon>Bacillales</taxon>
        <taxon>Alicyclobacillaceae</taxon>
        <taxon>Alicyclobacillus</taxon>
    </lineage>
</organism>
<accession>F8IK98</accession>
<reference evidence="1 2" key="1">
    <citation type="journal article" date="2011" name="J. Bacteriol.">
        <title>Complete Genome Sequence of Alicyclobacillus acidocaldarius Strain Tc-4-1.</title>
        <authorList>
            <person name="Chen Y."/>
            <person name="He Y."/>
            <person name="Zhang B."/>
            <person name="Yang J."/>
            <person name="Li W."/>
            <person name="Dong Z."/>
            <person name="Hu S."/>
        </authorList>
    </citation>
    <scope>NUCLEOTIDE SEQUENCE [LARGE SCALE GENOMIC DNA]</scope>
    <source>
        <strain evidence="1 2">Tc-4-1</strain>
    </source>
</reference>
<protein>
    <submittedName>
        <fullName evidence="1">Uncharacterized protein</fullName>
    </submittedName>
</protein>
<name>F8IK98_ALIAT</name>
<reference evidence="2" key="2">
    <citation type="submission" date="2011-06" db="EMBL/GenBank/DDBJ databases">
        <title>The complete genome sequence of Alicyclobacillus acidocaldarius sp. Tc-4-1.</title>
        <authorList>
            <person name="Chen Y."/>
            <person name="He Y."/>
            <person name="Dong Z."/>
            <person name="Hu S."/>
        </authorList>
    </citation>
    <scope>NUCLEOTIDE SEQUENCE [LARGE SCALE GENOMIC DNA]</scope>
    <source>
        <strain evidence="2">Tc-4-1</strain>
    </source>
</reference>
<gene>
    <name evidence="1" type="ordered locus">TC41_0318</name>
</gene>
<evidence type="ECO:0000313" key="2">
    <source>
        <dbReference type="Proteomes" id="UP000000292"/>
    </source>
</evidence>
<dbReference type="Proteomes" id="UP000000292">
    <property type="component" value="Chromosome"/>
</dbReference>
<dbReference type="AlphaFoldDB" id="F8IK98"/>
<evidence type="ECO:0000313" key="1">
    <source>
        <dbReference type="EMBL" id="AEJ42286.1"/>
    </source>
</evidence>